<dbReference type="InterPro" id="IPR002524">
    <property type="entry name" value="Cation_efflux"/>
</dbReference>
<keyword evidence="3" id="KW-0813">Transport</keyword>
<feature type="transmembrane region" description="Helical" evidence="8">
    <location>
        <begin position="91"/>
        <end position="110"/>
    </location>
</feature>
<dbReference type="GO" id="GO:0005886">
    <property type="term" value="C:plasma membrane"/>
    <property type="evidence" value="ECO:0007669"/>
    <property type="project" value="TreeGrafter"/>
</dbReference>
<dbReference type="InterPro" id="IPR036837">
    <property type="entry name" value="Cation_efflux_CTD_sf"/>
</dbReference>
<feature type="transmembrane region" description="Helical" evidence="8">
    <location>
        <begin position="189"/>
        <end position="214"/>
    </location>
</feature>
<name>A0AAP8PSS7_9STAP</name>
<dbReference type="PANTHER" id="PTHR11562">
    <property type="entry name" value="CATION EFFLUX PROTEIN/ ZINC TRANSPORTER"/>
    <property type="match status" value="1"/>
</dbReference>
<dbReference type="Proteomes" id="UP001171687">
    <property type="component" value="Unassembled WGS sequence"/>
</dbReference>
<evidence type="ECO:0000313" key="12">
    <source>
        <dbReference type="EMBL" id="PNZ69239.1"/>
    </source>
</evidence>
<comment type="similarity">
    <text evidence="2">Belongs to the cation diffusion facilitator (CDF) transporter (TC 2.A.4) family. SLC30A subfamily.</text>
</comment>
<evidence type="ECO:0000256" key="6">
    <source>
        <dbReference type="ARBA" id="ARBA00023065"/>
    </source>
</evidence>
<evidence type="ECO:0000256" key="7">
    <source>
        <dbReference type="ARBA" id="ARBA00023136"/>
    </source>
</evidence>
<feature type="transmembrane region" description="Helical" evidence="8">
    <location>
        <begin position="164"/>
        <end position="183"/>
    </location>
</feature>
<dbReference type="EMBL" id="PPQW01000005">
    <property type="protein sequence ID" value="PNZ69239.1"/>
    <property type="molecule type" value="Genomic_DNA"/>
</dbReference>
<proteinExistence type="inferred from homology"/>
<dbReference type="SUPFAM" id="SSF160240">
    <property type="entry name" value="Cation efflux protein cytoplasmic domain-like"/>
    <property type="match status" value="1"/>
</dbReference>
<dbReference type="GO" id="GO:0005385">
    <property type="term" value="F:zinc ion transmembrane transporter activity"/>
    <property type="evidence" value="ECO:0007669"/>
    <property type="project" value="TreeGrafter"/>
</dbReference>
<dbReference type="Gene3D" id="1.20.1510.10">
    <property type="entry name" value="Cation efflux protein transmembrane domain"/>
    <property type="match status" value="1"/>
</dbReference>
<dbReference type="EMBL" id="JAUHQC010000016">
    <property type="protein sequence ID" value="MDN4534237.1"/>
    <property type="molecule type" value="Genomic_DNA"/>
</dbReference>
<evidence type="ECO:0000256" key="8">
    <source>
        <dbReference type="SAM" id="Phobius"/>
    </source>
</evidence>
<reference evidence="11" key="2">
    <citation type="submission" date="2023-07" db="EMBL/GenBank/DDBJ databases">
        <title>Evaluation of the beneficial properties of pineapple isolates.</title>
        <authorList>
            <person name="Adefiranye O."/>
        </authorList>
    </citation>
    <scope>NUCLEOTIDE SEQUENCE</scope>
    <source>
        <strain evidence="11">PAPLE_T1</strain>
    </source>
</reference>
<evidence type="ECO:0000259" key="9">
    <source>
        <dbReference type="Pfam" id="PF01545"/>
    </source>
</evidence>
<feature type="domain" description="Cation efflux protein cytoplasmic" evidence="10">
    <location>
        <begin position="218"/>
        <end position="294"/>
    </location>
</feature>
<accession>A0AAP8PSS7</accession>
<evidence type="ECO:0000313" key="11">
    <source>
        <dbReference type="EMBL" id="MDN4534237.1"/>
    </source>
</evidence>
<reference evidence="12 13" key="1">
    <citation type="submission" date="2017-08" db="EMBL/GenBank/DDBJ databases">
        <title>Draft genome sequences of 64 type strains of genus Staph aureus.</title>
        <authorList>
            <person name="Cole K."/>
            <person name="Golubchik T."/>
            <person name="Russell J."/>
            <person name="Foster D."/>
            <person name="Llewelyn M."/>
            <person name="Wilson D."/>
            <person name="Crook D."/>
            <person name="Paul J."/>
        </authorList>
    </citation>
    <scope>NUCLEOTIDE SEQUENCE [LARGE SCALE GENOMIC DNA]</scope>
    <source>
        <strain evidence="12 13">NCTC 12101</strain>
    </source>
</reference>
<evidence type="ECO:0000256" key="1">
    <source>
        <dbReference type="ARBA" id="ARBA00004141"/>
    </source>
</evidence>
<dbReference type="InterPro" id="IPR027469">
    <property type="entry name" value="Cation_efflux_TMD_sf"/>
</dbReference>
<comment type="subcellular location">
    <subcellularLocation>
        <location evidence="1">Membrane</location>
        <topology evidence="1">Multi-pass membrane protein</topology>
    </subcellularLocation>
</comment>
<dbReference type="InterPro" id="IPR050681">
    <property type="entry name" value="CDF/SLC30A"/>
</dbReference>
<feature type="transmembrane region" description="Helical" evidence="8">
    <location>
        <begin position="20"/>
        <end position="40"/>
    </location>
</feature>
<comment type="caution">
    <text evidence="12">The sequence shown here is derived from an EMBL/GenBank/DDBJ whole genome shotgun (WGS) entry which is preliminary data.</text>
</comment>
<keyword evidence="6" id="KW-0406">Ion transport</keyword>
<feature type="transmembrane region" description="Helical" evidence="8">
    <location>
        <begin position="52"/>
        <end position="70"/>
    </location>
</feature>
<protein>
    <submittedName>
        <fullName evidence="11">Cation diffusion facilitator family transporter</fullName>
    </submittedName>
    <submittedName>
        <fullName evidence="12">Cation-efflux pump</fullName>
    </submittedName>
</protein>
<dbReference type="Pfam" id="PF16916">
    <property type="entry name" value="ZT_dimer"/>
    <property type="match status" value="1"/>
</dbReference>
<dbReference type="NCBIfam" id="TIGR01297">
    <property type="entry name" value="CDF"/>
    <property type="match status" value="1"/>
</dbReference>
<organism evidence="12 13">
    <name type="scientific">Staphylococcus auricularis</name>
    <dbReference type="NCBI Taxonomy" id="29379"/>
    <lineage>
        <taxon>Bacteria</taxon>
        <taxon>Bacillati</taxon>
        <taxon>Bacillota</taxon>
        <taxon>Bacilli</taxon>
        <taxon>Bacillales</taxon>
        <taxon>Staphylococcaceae</taxon>
        <taxon>Staphylococcus</taxon>
    </lineage>
</organism>
<dbReference type="Gene3D" id="3.30.70.1350">
    <property type="entry name" value="Cation efflux protein, cytoplasmic domain"/>
    <property type="match status" value="1"/>
</dbReference>
<evidence type="ECO:0000256" key="2">
    <source>
        <dbReference type="ARBA" id="ARBA00008873"/>
    </source>
</evidence>
<evidence type="ECO:0000256" key="5">
    <source>
        <dbReference type="ARBA" id="ARBA00022989"/>
    </source>
</evidence>
<evidence type="ECO:0000256" key="4">
    <source>
        <dbReference type="ARBA" id="ARBA00022692"/>
    </source>
</evidence>
<dbReference type="SUPFAM" id="SSF161111">
    <property type="entry name" value="Cation efflux protein transmembrane domain-like"/>
    <property type="match status" value="1"/>
</dbReference>
<evidence type="ECO:0000313" key="13">
    <source>
        <dbReference type="Proteomes" id="UP000242470"/>
    </source>
</evidence>
<gene>
    <name evidence="12" type="ORF">CD158_01565</name>
    <name evidence="11" type="ORF">QYH67_11825</name>
</gene>
<keyword evidence="7 8" id="KW-0472">Membrane</keyword>
<dbReference type="AlphaFoldDB" id="A0AAP8PSS7"/>
<dbReference type="PANTHER" id="PTHR11562:SF17">
    <property type="entry name" value="RE54080P-RELATED"/>
    <property type="match status" value="1"/>
</dbReference>
<sequence length="319" mass="35335">MSNHQHNHMHQHVHTDNKTILAISFIIILSFTIVEIIGGFLSNSLALMSDGLHMVSDTVSLGVALVAFYFSEKRATFHKTFGYKRFEILAALFNGVTLFIVGIIIIIEAIQRFIEPEDVQSIEMLLISLIGLIVNIVVAWLMFKSGDTDHNINMRGAFIHVMGDLLGSVGAMIAAVGIWLTGWNFLDPIISIIVSLLILHSSWGIIAASINVLMEGTPEDVSIKQVIHAIKSEPQVTHVHDCHVWTISNGINAVSCHAVIDPQLTVEACDAILKSIEQKLAKRNIQHMTIQLETANHDHGDETFCSVINNTKHAHHHHH</sequence>
<feature type="domain" description="Cation efflux protein transmembrane" evidence="9">
    <location>
        <begin position="22"/>
        <end position="214"/>
    </location>
</feature>
<dbReference type="InterPro" id="IPR058533">
    <property type="entry name" value="Cation_efflux_TM"/>
</dbReference>
<feature type="transmembrane region" description="Helical" evidence="8">
    <location>
        <begin position="122"/>
        <end position="143"/>
    </location>
</feature>
<dbReference type="Proteomes" id="UP000242470">
    <property type="component" value="Unassembled WGS sequence"/>
</dbReference>
<dbReference type="Pfam" id="PF01545">
    <property type="entry name" value="Cation_efflux"/>
    <property type="match status" value="1"/>
</dbReference>
<evidence type="ECO:0000259" key="10">
    <source>
        <dbReference type="Pfam" id="PF16916"/>
    </source>
</evidence>
<dbReference type="InterPro" id="IPR027470">
    <property type="entry name" value="Cation_efflux_CTD"/>
</dbReference>
<keyword evidence="5 8" id="KW-1133">Transmembrane helix</keyword>
<keyword evidence="4 8" id="KW-0812">Transmembrane</keyword>
<evidence type="ECO:0000256" key="3">
    <source>
        <dbReference type="ARBA" id="ARBA00022448"/>
    </source>
</evidence>